<evidence type="ECO:0000313" key="3">
    <source>
        <dbReference type="Proteomes" id="UP000503540"/>
    </source>
</evidence>
<dbReference type="KEGG" id="nah:F5544_24730"/>
<reference evidence="2 3" key="1">
    <citation type="journal article" date="2019" name="ACS Chem. Biol.">
        <title>Identification and Mobilization of a Cryptic Antibiotic Biosynthesis Gene Locus from a Human-Pathogenic Nocardia Isolate.</title>
        <authorList>
            <person name="Herisse M."/>
            <person name="Ishida K."/>
            <person name="Porter J.L."/>
            <person name="Howden B."/>
            <person name="Hertweck C."/>
            <person name="Stinear T.P."/>
            <person name="Pidot S.J."/>
        </authorList>
    </citation>
    <scope>NUCLEOTIDE SEQUENCE [LARGE SCALE GENOMIC DNA]</scope>
    <source>
        <strain evidence="2 3">AUSMDU00012717</strain>
    </source>
</reference>
<name>A0A6G9YHY3_9NOCA</name>
<evidence type="ECO:0000256" key="1">
    <source>
        <dbReference type="SAM" id="SignalP"/>
    </source>
</evidence>
<feature type="signal peptide" evidence="1">
    <location>
        <begin position="1"/>
        <end position="25"/>
    </location>
</feature>
<dbReference type="RefSeq" id="WP_167475429.1">
    <property type="nucleotide sequence ID" value="NZ_CP046172.1"/>
</dbReference>
<gene>
    <name evidence="2" type="ORF">F5544_24730</name>
</gene>
<accession>A0A6G9YHY3</accession>
<protein>
    <submittedName>
        <fullName evidence="2">Uncharacterized protein</fullName>
    </submittedName>
</protein>
<keyword evidence="3" id="KW-1185">Reference proteome</keyword>
<dbReference type="EMBL" id="CP046172">
    <property type="protein sequence ID" value="QIS12801.1"/>
    <property type="molecule type" value="Genomic_DNA"/>
</dbReference>
<dbReference type="AlphaFoldDB" id="A0A6G9YHY3"/>
<sequence length="177" mass="19341">MLCKFRSLLPVAVAASALVAGPALAAAHADPQTINSYVTSYGYNDNDDGNGHYGTAVISYPQIHQQATEDLGTYDRPSTFATDKDEFAPGTIIYVANVRKYFIMEDGCVECSGDWKQHKYRVDLWMGPASMQPEPALDNCEASITDHFDIIVNPDPGLPVDTNPMFSDGQCTVHTYP</sequence>
<feature type="chain" id="PRO_5026248337" evidence="1">
    <location>
        <begin position="26"/>
        <end position="177"/>
    </location>
</feature>
<keyword evidence="1" id="KW-0732">Signal</keyword>
<proteinExistence type="predicted"/>
<dbReference type="Proteomes" id="UP000503540">
    <property type="component" value="Chromosome"/>
</dbReference>
<evidence type="ECO:0000313" key="2">
    <source>
        <dbReference type="EMBL" id="QIS12801.1"/>
    </source>
</evidence>
<organism evidence="2 3">
    <name type="scientific">Nocardia arthritidis</name>
    <dbReference type="NCBI Taxonomy" id="228602"/>
    <lineage>
        <taxon>Bacteria</taxon>
        <taxon>Bacillati</taxon>
        <taxon>Actinomycetota</taxon>
        <taxon>Actinomycetes</taxon>
        <taxon>Mycobacteriales</taxon>
        <taxon>Nocardiaceae</taxon>
        <taxon>Nocardia</taxon>
    </lineage>
</organism>